<organism evidence="2 3">
    <name type="scientific">Nonomuraea mangrovi</name>
    <dbReference type="NCBI Taxonomy" id="2316207"/>
    <lineage>
        <taxon>Bacteria</taxon>
        <taxon>Bacillati</taxon>
        <taxon>Actinomycetota</taxon>
        <taxon>Actinomycetes</taxon>
        <taxon>Streptosporangiales</taxon>
        <taxon>Streptosporangiaceae</taxon>
        <taxon>Nonomuraea</taxon>
    </lineage>
</organism>
<dbReference type="Gene3D" id="3.40.50.10540">
    <property type="entry name" value="Crotonobetainyl-coa:carnitine coa-transferase, domain 1"/>
    <property type="match status" value="1"/>
</dbReference>
<dbReference type="EMBL" id="JBHUFV010000033">
    <property type="protein sequence ID" value="MFD1934050.1"/>
    <property type="molecule type" value="Genomic_DNA"/>
</dbReference>
<evidence type="ECO:0000313" key="2">
    <source>
        <dbReference type="EMBL" id="MFD1934050.1"/>
    </source>
</evidence>
<dbReference type="Gene3D" id="3.30.1540.10">
    <property type="entry name" value="formyl-coa transferase, domain 3"/>
    <property type="match status" value="1"/>
</dbReference>
<protein>
    <submittedName>
        <fullName evidence="2">CaiB/BaiF CoA transferase family protein</fullName>
    </submittedName>
</protein>
<reference evidence="3" key="1">
    <citation type="journal article" date="2019" name="Int. J. Syst. Evol. Microbiol.">
        <title>The Global Catalogue of Microorganisms (GCM) 10K type strain sequencing project: providing services to taxonomists for standard genome sequencing and annotation.</title>
        <authorList>
            <consortium name="The Broad Institute Genomics Platform"/>
            <consortium name="The Broad Institute Genome Sequencing Center for Infectious Disease"/>
            <person name="Wu L."/>
            <person name="Ma J."/>
        </authorList>
    </citation>
    <scope>NUCLEOTIDE SEQUENCE [LARGE SCALE GENOMIC DNA]</scope>
    <source>
        <strain evidence="3">ICMP 6774ER</strain>
    </source>
</reference>
<name>A0ABW4SYU0_9ACTN</name>
<comment type="caution">
    <text evidence="2">The sequence shown here is derived from an EMBL/GenBank/DDBJ whole genome shotgun (WGS) entry which is preliminary data.</text>
</comment>
<dbReference type="PANTHER" id="PTHR48207:SF3">
    <property type="entry name" value="SUCCINATE--HYDROXYMETHYLGLUTARATE COA-TRANSFERASE"/>
    <property type="match status" value="1"/>
</dbReference>
<dbReference type="SUPFAM" id="SSF89796">
    <property type="entry name" value="CoA-transferase family III (CaiB/BaiF)"/>
    <property type="match status" value="1"/>
</dbReference>
<keyword evidence="1 2" id="KW-0808">Transferase</keyword>
<sequence length="385" mass="41331">MRGPLGDIVVLDLSRALAGPHAAQMLGDLGAKVIKVEHPEGGDESRGWGPPFAGPDHDISTYFLAANRNKQSIAVDLKSEEGRRLIERLVRQSDVLIENFRTGVLDRLGFPVERLHELNPRLVVLSITGFGHDGPEGGRPGYDQIAQGEAGLMSLTGPSPDAPYRVGASIADLLAGIHGAYGVVAALYERERTGKGEVVRTSLLAAVTGVHSYHGTAWTVGGQVPVAGGNHHASIAPYGAFHCADGMLQIAAANDVQWRKVAALLDIDPDDAKYATNRQRFAHRDELIGEMEKALARHDRAHWLAALAELGVPAGAIRTLDEVYAWEQTRSQGLVVEVDHPVLGPIELPGPPLRFDGAEPFEHSPPPALGQDGEAVLSWLAERER</sequence>
<accession>A0ABW4SYU0</accession>
<dbReference type="Pfam" id="PF02515">
    <property type="entry name" value="CoA_transf_3"/>
    <property type="match status" value="1"/>
</dbReference>
<evidence type="ECO:0000313" key="3">
    <source>
        <dbReference type="Proteomes" id="UP001597368"/>
    </source>
</evidence>
<dbReference type="PANTHER" id="PTHR48207">
    <property type="entry name" value="SUCCINATE--HYDROXYMETHYLGLUTARATE COA-TRANSFERASE"/>
    <property type="match status" value="1"/>
</dbReference>
<dbReference type="InterPro" id="IPR003673">
    <property type="entry name" value="CoA-Trfase_fam_III"/>
</dbReference>
<dbReference type="InterPro" id="IPR044855">
    <property type="entry name" value="CoA-Trfase_III_dom3_sf"/>
</dbReference>
<dbReference type="GO" id="GO:0016740">
    <property type="term" value="F:transferase activity"/>
    <property type="evidence" value="ECO:0007669"/>
    <property type="project" value="UniProtKB-KW"/>
</dbReference>
<dbReference type="RefSeq" id="WP_379574095.1">
    <property type="nucleotide sequence ID" value="NZ_JBHUFV010000033.1"/>
</dbReference>
<keyword evidence="3" id="KW-1185">Reference proteome</keyword>
<dbReference type="Proteomes" id="UP001597368">
    <property type="component" value="Unassembled WGS sequence"/>
</dbReference>
<dbReference type="InterPro" id="IPR023606">
    <property type="entry name" value="CoA-Trfase_III_dom_1_sf"/>
</dbReference>
<proteinExistence type="predicted"/>
<gene>
    <name evidence="2" type="ORF">ACFSKW_21530</name>
</gene>
<dbReference type="InterPro" id="IPR050483">
    <property type="entry name" value="CoA-transferase_III_domain"/>
</dbReference>
<evidence type="ECO:0000256" key="1">
    <source>
        <dbReference type="ARBA" id="ARBA00022679"/>
    </source>
</evidence>